<reference evidence="5 6" key="1">
    <citation type="submission" date="2018-07" db="EMBL/GenBank/DDBJ databases">
        <title>Microbacterium endoborsara sp. nov., a novel actinobacterium isolated from Borszczowia aralocaspica.</title>
        <authorList>
            <person name="An D."/>
        </authorList>
    </citation>
    <scope>NUCLEOTIDE SEQUENCE [LARGE SCALE GENOMIC DNA]</scope>
    <source>
        <strain evidence="5 6">C1.15228</strain>
    </source>
</reference>
<dbReference type="FunFam" id="3.40.50.300:FF:000398">
    <property type="entry name" value="Type IV pilus assembly ATPase PilB"/>
    <property type="match status" value="1"/>
</dbReference>
<dbReference type="SUPFAM" id="SSF52540">
    <property type="entry name" value="P-loop containing nucleoside triphosphate hydrolases"/>
    <property type="match status" value="1"/>
</dbReference>
<dbReference type="InterPro" id="IPR001482">
    <property type="entry name" value="T2SS/T4SS_dom"/>
</dbReference>
<dbReference type="GO" id="GO:0016887">
    <property type="term" value="F:ATP hydrolysis activity"/>
    <property type="evidence" value="ECO:0007669"/>
    <property type="project" value="TreeGrafter"/>
</dbReference>
<dbReference type="EMBL" id="QORO01000003">
    <property type="protein sequence ID" value="RCK58415.1"/>
    <property type="molecule type" value="Genomic_DNA"/>
</dbReference>
<sequence>MRRRFSANRGRLPRVADAALRYPDSKRGGVREIMAGLRTARILLEQLGTTSPDRVEAAEASLAQAAERGKDPTDVLVADGLVTSLDVARAVAQEWRLEVVDLSAGEADPVAMRELPLALSRRHGVVIIAATEDSVTVATADPGDVVAIDDVRAATGREPRLVVAPADDLRRALDGYSQSQNALGFAGDGFEAPSDAPLVESDEPVIRYVSELLRRAIGNGASDVHIEPLDDEVRVRFRIDGVLHEVESMPSGVVRALITRLKVMASLDIAERRMPQNGRISFPHDGRVVDLRLATMPTVRGEKAVLRVLDNEQGARRIDSLGLTKRHGRLLRTALEKPHGLILVTGPTGSGKSTTLYAALQQLSRPEVNIITVEDPVEYRLDGVNQMQINPKAGLTFVEALPALLRADPDVLLVGEIRDRQTAQLAIEAALTGHLVLTTLHTNDAPSAPTRLREMGIEPFLLGASLDLVAAQRLARRLCTWCREEYAPTPEELDRIGWPADRIGVPDTLFAPVGCRMCAETGYRGRVALHEMMAVSEEIEGMIVSGASTLELRRAAEAEGMRSLRDDGFIKARDGVTTALEVLRVAR</sequence>
<dbReference type="InterPro" id="IPR007831">
    <property type="entry name" value="T2SS_GspE_N"/>
</dbReference>
<proteinExistence type="inferred from homology"/>
<evidence type="ECO:0000256" key="1">
    <source>
        <dbReference type="ARBA" id="ARBA00006611"/>
    </source>
</evidence>
<dbReference type="Gene3D" id="3.40.50.300">
    <property type="entry name" value="P-loop containing nucleotide triphosphate hydrolases"/>
    <property type="match status" value="1"/>
</dbReference>
<dbReference type="Pfam" id="PF05157">
    <property type="entry name" value="MshEN"/>
    <property type="match status" value="1"/>
</dbReference>
<protein>
    <submittedName>
        <fullName evidence="5">Type II/IV secretion system protein</fullName>
    </submittedName>
</protein>
<dbReference type="OrthoDB" id="9805147at2"/>
<evidence type="ECO:0000313" key="5">
    <source>
        <dbReference type="EMBL" id="RCK58415.1"/>
    </source>
</evidence>
<dbReference type="Pfam" id="PF00437">
    <property type="entry name" value="T2SSE"/>
    <property type="match status" value="1"/>
</dbReference>
<dbReference type="PROSITE" id="PS00662">
    <property type="entry name" value="T2SP_E"/>
    <property type="match status" value="1"/>
</dbReference>
<organism evidence="5 6">
    <name type="scientific">Microbacterium sorbitolivorans</name>
    <dbReference type="NCBI Taxonomy" id="1867410"/>
    <lineage>
        <taxon>Bacteria</taxon>
        <taxon>Bacillati</taxon>
        <taxon>Actinomycetota</taxon>
        <taxon>Actinomycetes</taxon>
        <taxon>Micrococcales</taxon>
        <taxon>Microbacteriaceae</taxon>
        <taxon>Microbacterium</taxon>
    </lineage>
</organism>
<dbReference type="InterPro" id="IPR003593">
    <property type="entry name" value="AAA+_ATPase"/>
</dbReference>
<evidence type="ECO:0000259" key="4">
    <source>
        <dbReference type="PROSITE" id="PS00662"/>
    </source>
</evidence>
<keyword evidence="2" id="KW-0547">Nucleotide-binding</keyword>
<evidence type="ECO:0000313" key="6">
    <source>
        <dbReference type="Proteomes" id="UP000253508"/>
    </source>
</evidence>
<comment type="caution">
    <text evidence="5">The sequence shown here is derived from an EMBL/GenBank/DDBJ whole genome shotgun (WGS) entry which is preliminary data.</text>
</comment>
<evidence type="ECO:0000256" key="3">
    <source>
        <dbReference type="ARBA" id="ARBA00022840"/>
    </source>
</evidence>
<dbReference type="Gene3D" id="3.30.450.90">
    <property type="match status" value="1"/>
</dbReference>
<evidence type="ECO:0000256" key="2">
    <source>
        <dbReference type="ARBA" id="ARBA00022741"/>
    </source>
</evidence>
<keyword evidence="3" id="KW-0067">ATP-binding</keyword>
<dbReference type="InterPro" id="IPR037257">
    <property type="entry name" value="T2SS_E_N_sf"/>
</dbReference>
<dbReference type="GO" id="GO:0005524">
    <property type="term" value="F:ATP binding"/>
    <property type="evidence" value="ECO:0007669"/>
    <property type="project" value="UniProtKB-KW"/>
</dbReference>
<accession>A0A367XXQ4</accession>
<dbReference type="SUPFAM" id="SSF160246">
    <property type="entry name" value="EspE N-terminal domain-like"/>
    <property type="match status" value="1"/>
</dbReference>
<dbReference type="SMART" id="SM00382">
    <property type="entry name" value="AAA"/>
    <property type="match status" value="1"/>
</dbReference>
<dbReference type="PANTHER" id="PTHR30258:SF2">
    <property type="entry name" value="COMG OPERON PROTEIN 1"/>
    <property type="match status" value="1"/>
</dbReference>
<keyword evidence="6" id="KW-1185">Reference proteome</keyword>
<dbReference type="InterPro" id="IPR027417">
    <property type="entry name" value="P-loop_NTPase"/>
</dbReference>
<dbReference type="PANTHER" id="PTHR30258">
    <property type="entry name" value="TYPE II SECRETION SYSTEM PROTEIN GSPE-RELATED"/>
    <property type="match status" value="1"/>
</dbReference>
<gene>
    <name evidence="5" type="ORF">DTO57_09605</name>
</gene>
<feature type="domain" description="Bacterial type II secretion system protein E" evidence="4">
    <location>
        <begin position="405"/>
        <end position="419"/>
    </location>
</feature>
<dbReference type="Proteomes" id="UP000253508">
    <property type="component" value="Unassembled WGS sequence"/>
</dbReference>
<comment type="similarity">
    <text evidence="1">Belongs to the GSP E family.</text>
</comment>
<dbReference type="AlphaFoldDB" id="A0A367XXQ4"/>
<dbReference type="GO" id="GO:0005886">
    <property type="term" value="C:plasma membrane"/>
    <property type="evidence" value="ECO:0007669"/>
    <property type="project" value="TreeGrafter"/>
</dbReference>
<dbReference type="CDD" id="cd01129">
    <property type="entry name" value="PulE-GspE-like"/>
    <property type="match status" value="1"/>
</dbReference>
<dbReference type="Gene3D" id="3.30.300.160">
    <property type="entry name" value="Type II secretion system, protein E, N-terminal domain"/>
    <property type="match status" value="1"/>
</dbReference>
<name>A0A367XXQ4_9MICO</name>